<sequence>MPETALQPPKETMVRGGRGGMIRGGRGGMGRGLGFQRKQFLPRHPFDYTLCEAAFPRVKPAADEADFTSALLKKNSDMCPTPKEQTSILNLVTKLQTVLDNLILAPGSFEACQLEEVRQVGSFKKGTMIKGHNIADIVVILKTLPTKTAVEALGTKVYTELKTANAKEVFRLTQTERGFDIANNEATVRVLITTLLQNLRKLEPDQHLDVKICQGHLAAIRHSRWFEENAHHSTIKVLIRLLRDLRSRFEGLEPLSPWMLDLLAHNAIMNNPSRQALPINQAYKRVLQLLASGLFLPGSAGISDPCEGGNIRVHTAMTLEQQDLVCLTAQTLLRVLSHGGYRPLLEGGNKLAVEMSVWAGGVVASPLDKAYEPPTEQEQQEDMDESNEEMITESG</sequence>
<keyword evidence="5" id="KW-0804">Transcription</keyword>
<dbReference type="PANTHER" id="PTHR46447:SF1">
    <property type="entry name" value="INTERLEUKIN ENHANCER-BINDING FACTOR 2"/>
    <property type="match status" value="1"/>
</dbReference>
<name>A0AAJ7C0H6_CEPCN</name>
<dbReference type="FunFam" id="3.30.460.10:FF:000093">
    <property type="entry name" value="Interleukin enhancer-binding factor 2"/>
    <property type="match status" value="1"/>
</dbReference>
<dbReference type="InterPro" id="IPR052134">
    <property type="entry name" value="ILF2"/>
</dbReference>
<dbReference type="InterPro" id="IPR049401">
    <property type="entry name" value="DZF_dom_N"/>
</dbReference>
<reference evidence="10" key="1">
    <citation type="submission" date="2025-08" db="UniProtKB">
        <authorList>
            <consortium name="RefSeq"/>
        </authorList>
    </citation>
    <scope>IDENTIFICATION</scope>
</reference>
<evidence type="ECO:0000313" key="9">
    <source>
        <dbReference type="Proteomes" id="UP000694920"/>
    </source>
</evidence>
<dbReference type="RefSeq" id="XP_015598882.1">
    <property type="nucleotide sequence ID" value="XM_015743396.2"/>
</dbReference>
<dbReference type="Gene3D" id="1.10.1410.40">
    <property type="match status" value="1"/>
</dbReference>
<accession>A0AAJ7C0H6</accession>
<evidence type="ECO:0000256" key="2">
    <source>
        <dbReference type="ARBA" id="ARBA00023015"/>
    </source>
</evidence>
<dbReference type="SMART" id="SM00572">
    <property type="entry name" value="DZF"/>
    <property type="match status" value="1"/>
</dbReference>
<dbReference type="PROSITE" id="PS51703">
    <property type="entry name" value="DZF"/>
    <property type="match status" value="1"/>
</dbReference>
<dbReference type="KEGG" id="ccin:107269501"/>
<keyword evidence="9" id="KW-1185">Reference proteome</keyword>
<evidence type="ECO:0000256" key="3">
    <source>
        <dbReference type="ARBA" id="ARBA00023125"/>
    </source>
</evidence>
<dbReference type="InterPro" id="IPR006561">
    <property type="entry name" value="DZF_dom"/>
</dbReference>
<keyword evidence="3" id="KW-0238">DNA-binding</keyword>
<proteinExistence type="predicted"/>
<evidence type="ECO:0000256" key="7">
    <source>
        <dbReference type="SAM" id="MobiDB-lite"/>
    </source>
</evidence>
<dbReference type="GO" id="GO:0071013">
    <property type="term" value="C:catalytic step 2 spliceosome"/>
    <property type="evidence" value="ECO:0007669"/>
    <property type="project" value="TreeGrafter"/>
</dbReference>
<dbReference type="GO" id="GO:0003677">
    <property type="term" value="F:DNA binding"/>
    <property type="evidence" value="ECO:0007669"/>
    <property type="project" value="UniProtKB-KW"/>
</dbReference>
<feature type="compositionally biased region" description="Gly residues" evidence="7">
    <location>
        <begin position="16"/>
        <end position="28"/>
    </location>
</feature>
<dbReference type="Pfam" id="PF07528">
    <property type="entry name" value="DZF_N"/>
    <property type="match status" value="1"/>
</dbReference>
<organism evidence="9 10">
    <name type="scientific">Cephus cinctus</name>
    <name type="common">Wheat stem sawfly</name>
    <dbReference type="NCBI Taxonomy" id="211228"/>
    <lineage>
        <taxon>Eukaryota</taxon>
        <taxon>Metazoa</taxon>
        <taxon>Ecdysozoa</taxon>
        <taxon>Arthropoda</taxon>
        <taxon>Hexapoda</taxon>
        <taxon>Insecta</taxon>
        <taxon>Pterygota</taxon>
        <taxon>Neoptera</taxon>
        <taxon>Endopterygota</taxon>
        <taxon>Hymenoptera</taxon>
        <taxon>Cephoidea</taxon>
        <taxon>Cephidae</taxon>
        <taxon>Cephus</taxon>
    </lineage>
</organism>
<protein>
    <submittedName>
        <fullName evidence="10">Interleukin enhancer-binding factor 2 homolog isoform X1</fullName>
    </submittedName>
</protein>
<feature type="domain" description="DZF" evidence="8">
    <location>
        <begin position="38"/>
        <end position="385"/>
    </location>
</feature>
<comment type="subcellular location">
    <subcellularLocation>
        <location evidence="1">Nucleus</location>
    </subcellularLocation>
</comment>
<dbReference type="GO" id="GO:0003725">
    <property type="term" value="F:double-stranded RNA binding"/>
    <property type="evidence" value="ECO:0007669"/>
    <property type="project" value="TreeGrafter"/>
</dbReference>
<dbReference type="Gene3D" id="3.30.460.10">
    <property type="entry name" value="Beta Polymerase, domain 2"/>
    <property type="match status" value="1"/>
</dbReference>
<dbReference type="Proteomes" id="UP000694920">
    <property type="component" value="Unplaced"/>
</dbReference>
<evidence type="ECO:0000256" key="1">
    <source>
        <dbReference type="ARBA" id="ARBA00004123"/>
    </source>
</evidence>
<evidence type="ECO:0000256" key="4">
    <source>
        <dbReference type="ARBA" id="ARBA00023159"/>
    </source>
</evidence>
<evidence type="ECO:0000313" key="10">
    <source>
        <dbReference type="RefSeq" id="XP_015598882.1"/>
    </source>
</evidence>
<dbReference type="PROSITE" id="PS50152">
    <property type="entry name" value="25A_SYNTH_3"/>
    <property type="match status" value="1"/>
</dbReference>
<evidence type="ECO:0000259" key="8">
    <source>
        <dbReference type="PROSITE" id="PS51703"/>
    </source>
</evidence>
<dbReference type="GeneID" id="107269501"/>
<feature type="region of interest" description="Disordered" evidence="7">
    <location>
        <begin position="367"/>
        <end position="395"/>
    </location>
</feature>
<dbReference type="PANTHER" id="PTHR46447">
    <property type="entry name" value="INTERLEUKIN ENHANCER-BINDING FACTOR"/>
    <property type="match status" value="1"/>
</dbReference>
<gene>
    <name evidence="10" type="primary">LOC107269501</name>
</gene>
<dbReference type="Pfam" id="PF20965">
    <property type="entry name" value="DZF_C"/>
    <property type="match status" value="1"/>
</dbReference>
<evidence type="ECO:0000256" key="5">
    <source>
        <dbReference type="ARBA" id="ARBA00023163"/>
    </source>
</evidence>
<evidence type="ECO:0000256" key="6">
    <source>
        <dbReference type="ARBA" id="ARBA00023242"/>
    </source>
</evidence>
<dbReference type="InterPro" id="IPR049402">
    <property type="entry name" value="DZF_dom_C"/>
</dbReference>
<keyword evidence="2" id="KW-0805">Transcription regulation</keyword>
<feature type="compositionally biased region" description="Acidic residues" evidence="7">
    <location>
        <begin position="378"/>
        <end position="395"/>
    </location>
</feature>
<keyword evidence="4" id="KW-0010">Activator</keyword>
<dbReference type="InterPro" id="IPR043519">
    <property type="entry name" value="NT_sf"/>
</dbReference>
<keyword evidence="6" id="KW-0539">Nucleus</keyword>
<dbReference type="AlphaFoldDB" id="A0AAJ7C0H6"/>
<feature type="region of interest" description="Disordered" evidence="7">
    <location>
        <begin position="1"/>
        <end position="28"/>
    </location>
</feature>
<dbReference type="SUPFAM" id="SSF81301">
    <property type="entry name" value="Nucleotidyltransferase"/>
    <property type="match status" value="1"/>
</dbReference>
<dbReference type="GO" id="GO:0045893">
    <property type="term" value="P:positive regulation of DNA-templated transcription"/>
    <property type="evidence" value="ECO:0007669"/>
    <property type="project" value="TreeGrafter"/>
</dbReference>